<dbReference type="AlphaFoldDB" id="A0A433WC94"/>
<dbReference type="OrthoDB" id="959032at2"/>
<evidence type="ECO:0000313" key="1">
    <source>
        <dbReference type="EMBL" id="NSL89238.1"/>
    </source>
</evidence>
<name>A0A433WC94_9BACT</name>
<proteinExistence type="predicted"/>
<sequence>MKINYSSTLSWLRKRKCYTQQQVADYVHVSRPTYVSWEQNTGDLPLSKMVLLAQLYELSLTQFVNLILAENDIHPAEQAQGEILLMNISKDIAQIKELLSNASQTPPTIE</sequence>
<gene>
    <name evidence="1" type="ORF">ECE50_020520</name>
</gene>
<reference evidence="1" key="1">
    <citation type="submission" date="2020-05" db="EMBL/GenBank/DDBJ databases">
        <title>Chitinophaga laudate sp. nov., isolated from a tropical peat swamp.</title>
        <authorList>
            <person name="Goh C.B.S."/>
            <person name="Lee M.S."/>
            <person name="Parimannan S."/>
            <person name="Pasbakhsh P."/>
            <person name="Yule C.M."/>
            <person name="Rajandas H."/>
            <person name="Loke S."/>
            <person name="Croft L."/>
            <person name="Tan J.B.L."/>
        </authorList>
    </citation>
    <scope>NUCLEOTIDE SEQUENCE</scope>
    <source>
        <strain evidence="1">Mgbs1</strain>
    </source>
</reference>
<evidence type="ECO:0000313" key="2">
    <source>
        <dbReference type="Proteomes" id="UP000281028"/>
    </source>
</evidence>
<comment type="caution">
    <text evidence="1">The sequence shown here is derived from an EMBL/GenBank/DDBJ whole genome shotgun (WGS) entry which is preliminary data.</text>
</comment>
<accession>A0A433WC94</accession>
<dbReference type="InterPro" id="IPR001387">
    <property type="entry name" value="Cro/C1-type_HTH"/>
</dbReference>
<dbReference type="Gene3D" id="1.10.260.40">
    <property type="entry name" value="lambda repressor-like DNA-binding domains"/>
    <property type="match status" value="1"/>
</dbReference>
<dbReference type="Proteomes" id="UP000281028">
    <property type="component" value="Unassembled WGS sequence"/>
</dbReference>
<keyword evidence="2" id="KW-1185">Reference proteome</keyword>
<dbReference type="SUPFAM" id="SSF47413">
    <property type="entry name" value="lambda repressor-like DNA-binding domains"/>
    <property type="match status" value="1"/>
</dbReference>
<dbReference type="EMBL" id="RIAR02000001">
    <property type="protein sequence ID" value="NSL89238.1"/>
    <property type="molecule type" value="Genomic_DNA"/>
</dbReference>
<dbReference type="CDD" id="cd00093">
    <property type="entry name" value="HTH_XRE"/>
    <property type="match status" value="1"/>
</dbReference>
<dbReference type="PROSITE" id="PS50943">
    <property type="entry name" value="HTH_CROC1"/>
    <property type="match status" value="1"/>
</dbReference>
<dbReference type="GO" id="GO:0003677">
    <property type="term" value="F:DNA binding"/>
    <property type="evidence" value="ECO:0007669"/>
    <property type="project" value="InterPro"/>
</dbReference>
<dbReference type="InterPro" id="IPR010982">
    <property type="entry name" value="Lambda_DNA-bd_dom_sf"/>
</dbReference>
<dbReference type="SMART" id="SM00530">
    <property type="entry name" value="HTH_XRE"/>
    <property type="match status" value="1"/>
</dbReference>
<organism evidence="1 2">
    <name type="scientific">Chitinophaga solisilvae</name>
    <dbReference type="NCBI Taxonomy" id="1233460"/>
    <lineage>
        <taxon>Bacteria</taxon>
        <taxon>Pseudomonadati</taxon>
        <taxon>Bacteroidota</taxon>
        <taxon>Chitinophagia</taxon>
        <taxon>Chitinophagales</taxon>
        <taxon>Chitinophagaceae</taxon>
        <taxon>Chitinophaga</taxon>
    </lineage>
</organism>
<dbReference type="Pfam" id="PF01381">
    <property type="entry name" value="HTH_3"/>
    <property type="match status" value="1"/>
</dbReference>
<protein>
    <submittedName>
        <fullName evidence="1">Helix-turn-helix transcriptional regulator</fullName>
    </submittedName>
</protein>